<reference evidence="2" key="2">
    <citation type="submission" date="2011-02" db="EMBL/GenBank/DDBJ databases">
        <title>The complete genome of Syntrophobotulus glycolicus DSM 8271.</title>
        <authorList>
            <person name="Lucas S."/>
            <person name="Copeland A."/>
            <person name="Lapidus A."/>
            <person name="Bruce D."/>
            <person name="Goodwin L."/>
            <person name="Pitluck S."/>
            <person name="Kyrpides N."/>
            <person name="Mavromatis K."/>
            <person name="Pagani I."/>
            <person name="Ivanova N."/>
            <person name="Mikhailova N."/>
            <person name="Chertkov O."/>
            <person name="Held B."/>
            <person name="Detter J.C."/>
            <person name="Tapia R."/>
            <person name="Han C."/>
            <person name="Land M."/>
            <person name="Hauser L."/>
            <person name="Markowitz V."/>
            <person name="Cheng J.-F."/>
            <person name="Hugenholtz P."/>
            <person name="Woyke T."/>
            <person name="Wu D."/>
            <person name="Spring S."/>
            <person name="Schroeder M."/>
            <person name="Brambilla E."/>
            <person name="Klenk H.-P."/>
            <person name="Eisen J.A."/>
        </authorList>
    </citation>
    <scope>NUCLEOTIDE SEQUENCE [LARGE SCALE GENOMIC DNA]</scope>
    <source>
        <strain evidence="2">DSM 8271 / FlGlyR</strain>
    </source>
</reference>
<keyword evidence="2" id="KW-1185">Reference proteome</keyword>
<dbReference type="Proteomes" id="UP000007488">
    <property type="component" value="Chromosome"/>
</dbReference>
<gene>
    <name evidence="1" type="ordered locus">Sgly_1001</name>
</gene>
<reference evidence="1 2" key="1">
    <citation type="journal article" date="2011" name="Stand. Genomic Sci.">
        <title>Complete genome sequence of Syntrophobotulus glycolicus type strain (FlGlyR).</title>
        <authorList>
            <person name="Han C."/>
            <person name="Mwirichia R."/>
            <person name="Chertkov O."/>
            <person name="Held B."/>
            <person name="Lapidus A."/>
            <person name="Nolan M."/>
            <person name="Lucas S."/>
            <person name="Hammon N."/>
            <person name="Deshpande S."/>
            <person name="Cheng J.F."/>
            <person name="Tapia R."/>
            <person name="Goodwin L."/>
            <person name="Pitluck S."/>
            <person name="Huntemann M."/>
            <person name="Liolios K."/>
            <person name="Ivanova N."/>
            <person name="Pagani I."/>
            <person name="Mavromatis K."/>
            <person name="Ovchinikova G."/>
            <person name="Pati A."/>
            <person name="Chen A."/>
            <person name="Palaniappan K."/>
            <person name="Land M."/>
            <person name="Hauser L."/>
            <person name="Brambilla E.M."/>
            <person name="Rohde M."/>
            <person name="Spring S."/>
            <person name="Sikorski J."/>
            <person name="Goker M."/>
            <person name="Woyke T."/>
            <person name="Bristow J."/>
            <person name="Eisen J.A."/>
            <person name="Markowitz V."/>
            <person name="Hugenholtz P."/>
            <person name="Kyrpides N.C."/>
            <person name="Klenk H.P."/>
            <person name="Detter J.C."/>
        </authorList>
    </citation>
    <scope>NUCLEOTIDE SEQUENCE [LARGE SCALE GENOMIC DNA]</scope>
    <source>
        <strain evidence="2">DSM 8271 / FlGlyR</strain>
    </source>
</reference>
<dbReference type="HOGENOM" id="CLU_1776539_0_0_9"/>
<dbReference type="KEGG" id="sgy:Sgly_1001"/>
<dbReference type="AlphaFoldDB" id="F0STQ1"/>
<protein>
    <submittedName>
        <fullName evidence="1">Uncharacterized protein</fullName>
    </submittedName>
</protein>
<proteinExistence type="predicted"/>
<accession>F0STQ1</accession>
<name>F0STQ1_SYNGF</name>
<sequence>MSKLFSVVGLKTDTGIGEVGFMGGIPEAEEIQDSRLNKELVEDCGGSDYITVNLKSYLYGEGEPEKISVADLDWIKNNPGFVNSENVTCIQSSRYTILHGLGANQGRTGIPNRRVLQYSGGGTELHSRNLFPYRIELPGAAHKQDE</sequence>
<evidence type="ECO:0000313" key="2">
    <source>
        <dbReference type="Proteomes" id="UP000007488"/>
    </source>
</evidence>
<evidence type="ECO:0000313" key="1">
    <source>
        <dbReference type="EMBL" id="ADY55341.1"/>
    </source>
</evidence>
<dbReference type="eggNOG" id="ENOG50334N2">
    <property type="taxonomic scope" value="Bacteria"/>
</dbReference>
<dbReference type="RefSeq" id="WP_013624212.1">
    <property type="nucleotide sequence ID" value="NC_015172.1"/>
</dbReference>
<dbReference type="EMBL" id="CP002547">
    <property type="protein sequence ID" value="ADY55341.1"/>
    <property type="molecule type" value="Genomic_DNA"/>
</dbReference>
<organism evidence="1 2">
    <name type="scientific">Syntrophobotulus glycolicus (strain DSM 8271 / FlGlyR)</name>
    <dbReference type="NCBI Taxonomy" id="645991"/>
    <lineage>
        <taxon>Bacteria</taxon>
        <taxon>Bacillati</taxon>
        <taxon>Bacillota</taxon>
        <taxon>Clostridia</taxon>
        <taxon>Eubacteriales</taxon>
        <taxon>Desulfitobacteriaceae</taxon>
        <taxon>Syntrophobotulus</taxon>
    </lineage>
</organism>